<feature type="transmembrane region" description="Helical" evidence="7">
    <location>
        <begin position="227"/>
        <end position="245"/>
    </location>
</feature>
<dbReference type="PRINTS" id="PR01036">
    <property type="entry name" value="TCRTETB"/>
</dbReference>
<dbReference type="GO" id="GO:0005886">
    <property type="term" value="C:plasma membrane"/>
    <property type="evidence" value="ECO:0007669"/>
    <property type="project" value="UniProtKB-SubCell"/>
</dbReference>
<feature type="transmembrane region" description="Helical" evidence="7">
    <location>
        <begin position="396"/>
        <end position="418"/>
    </location>
</feature>
<keyword evidence="3" id="KW-1003">Cell membrane</keyword>
<evidence type="ECO:0000256" key="6">
    <source>
        <dbReference type="ARBA" id="ARBA00023136"/>
    </source>
</evidence>
<dbReference type="PROSITE" id="PS50850">
    <property type="entry name" value="MFS"/>
    <property type="match status" value="1"/>
</dbReference>
<reference evidence="10" key="1">
    <citation type="submission" date="2016-11" db="EMBL/GenBank/DDBJ databases">
        <authorList>
            <person name="Papadimitriou K."/>
        </authorList>
    </citation>
    <scope>NUCLEOTIDE SEQUENCE [LARGE SCALE GENOMIC DNA]</scope>
    <source>
        <strain evidence="10">ACA-DC 1533</strain>
    </source>
</reference>
<proteinExistence type="predicted"/>
<protein>
    <submittedName>
        <fullName evidence="9">Multidrug and toxin extrusion (MATE) family efflux pump YdhE/NorM, homolog</fullName>
    </submittedName>
</protein>
<evidence type="ECO:0000259" key="8">
    <source>
        <dbReference type="PROSITE" id="PS50850"/>
    </source>
</evidence>
<sequence length="470" mass="51185">MSTIMNKRRIFLMMATLLLGSFVTTLAETLMNNGLPAIMKETHVNQMSAQWLNTGYMLMSGMMMPLANFIMHRFPLRRIFTVTMTVFLTGLIISATAPNFPILLLGRLIQASAVGINMPLVTNVLTVIIPVEHRGLALGLAGIIINLGPAIGPTLSGVILEYFNWRMLFIILIPIVIITIIATNIWVQNVLKPVAIPVDIPSVILVMFGLGILLYSLGRLGEMGHNFLITMGLIGIGLMALLIFSRRQLKLDNPLLDLHVFQSKHFCLGMTIALLISAAIMAPELILPLFNQNVKKVSALISGLVMIPSALAMAFLSPFAGRLYDDFGIKHLGIFGSLIALLTAVPMFFYDASTSIVLITILYSIRCGDLTLAYTPASVYALNSLSQKQVTSGNTIIVTMVQVANSFSTTLAVAIQGLVQNWQIVHHDSILLAMTRGYQGAFASTILITIIALLLLTRISDAENTSSNDI</sequence>
<dbReference type="InterPro" id="IPR011701">
    <property type="entry name" value="MFS"/>
</dbReference>
<feature type="transmembrane region" description="Helical" evidence="7">
    <location>
        <begin position="109"/>
        <end position="129"/>
    </location>
</feature>
<dbReference type="AlphaFoldDB" id="A0A1K1KQC1"/>
<feature type="transmembrane region" description="Helical" evidence="7">
    <location>
        <begin position="356"/>
        <end position="375"/>
    </location>
</feature>
<feature type="transmembrane region" description="Helical" evidence="7">
    <location>
        <begin position="51"/>
        <end position="71"/>
    </location>
</feature>
<dbReference type="PANTHER" id="PTHR42718">
    <property type="entry name" value="MAJOR FACILITATOR SUPERFAMILY MULTIDRUG TRANSPORTER MFSC"/>
    <property type="match status" value="1"/>
</dbReference>
<dbReference type="SUPFAM" id="SSF103473">
    <property type="entry name" value="MFS general substrate transporter"/>
    <property type="match status" value="1"/>
</dbReference>
<dbReference type="InterPro" id="IPR020846">
    <property type="entry name" value="MFS_dom"/>
</dbReference>
<dbReference type="Proteomes" id="UP000190935">
    <property type="component" value="Chromosome I"/>
</dbReference>
<evidence type="ECO:0000313" key="10">
    <source>
        <dbReference type="Proteomes" id="UP000190935"/>
    </source>
</evidence>
<feature type="transmembrane region" description="Helical" evidence="7">
    <location>
        <begin position="299"/>
        <end position="320"/>
    </location>
</feature>
<dbReference type="Gene3D" id="1.20.1720.10">
    <property type="entry name" value="Multidrug resistance protein D"/>
    <property type="match status" value="1"/>
</dbReference>
<dbReference type="Gene3D" id="1.20.1250.20">
    <property type="entry name" value="MFS general substrate transporter like domains"/>
    <property type="match status" value="1"/>
</dbReference>
<feature type="transmembrane region" description="Helical" evidence="7">
    <location>
        <begin position="438"/>
        <end position="456"/>
    </location>
</feature>
<evidence type="ECO:0000256" key="2">
    <source>
        <dbReference type="ARBA" id="ARBA00022448"/>
    </source>
</evidence>
<feature type="transmembrane region" description="Helical" evidence="7">
    <location>
        <begin position="266"/>
        <end position="287"/>
    </location>
</feature>
<dbReference type="KEGG" id="laca:LAC1533_1675"/>
<dbReference type="NCBIfam" id="TIGR00711">
    <property type="entry name" value="efflux_EmrB"/>
    <property type="match status" value="1"/>
</dbReference>
<evidence type="ECO:0000313" key="9">
    <source>
        <dbReference type="EMBL" id="SFV41096.1"/>
    </source>
</evidence>
<dbReference type="GO" id="GO:0022857">
    <property type="term" value="F:transmembrane transporter activity"/>
    <property type="evidence" value="ECO:0007669"/>
    <property type="project" value="InterPro"/>
</dbReference>
<feature type="transmembrane region" description="Helical" evidence="7">
    <location>
        <begin position="136"/>
        <end position="159"/>
    </location>
</feature>
<dbReference type="PANTHER" id="PTHR42718:SF24">
    <property type="entry name" value="MAJOR FACILITATOR SUPERFAMILY (MFS) PROFILE DOMAIN-CONTAINING PROTEIN"/>
    <property type="match status" value="1"/>
</dbReference>
<evidence type="ECO:0000256" key="7">
    <source>
        <dbReference type="SAM" id="Phobius"/>
    </source>
</evidence>
<feature type="transmembrane region" description="Helical" evidence="7">
    <location>
        <begin position="78"/>
        <end position="97"/>
    </location>
</feature>
<dbReference type="InterPro" id="IPR004638">
    <property type="entry name" value="EmrB-like"/>
</dbReference>
<organism evidence="9 10">
    <name type="scientific">Ligilactobacillus acidipiscis</name>
    <dbReference type="NCBI Taxonomy" id="89059"/>
    <lineage>
        <taxon>Bacteria</taxon>
        <taxon>Bacillati</taxon>
        <taxon>Bacillota</taxon>
        <taxon>Bacilli</taxon>
        <taxon>Lactobacillales</taxon>
        <taxon>Lactobacillaceae</taxon>
        <taxon>Ligilactobacillus</taxon>
    </lineage>
</organism>
<dbReference type="InterPro" id="IPR036259">
    <property type="entry name" value="MFS_trans_sf"/>
</dbReference>
<evidence type="ECO:0000256" key="1">
    <source>
        <dbReference type="ARBA" id="ARBA00004651"/>
    </source>
</evidence>
<feature type="transmembrane region" description="Helical" evidence="7">
    <location>
        <begin position="165"/>
        <end position="187"/>
    </location>
</feature>
<evidence type="ECO:0000256" key="5">
    <source>
        <dbReference type="ARBA" id="ARBA00022989"/>
    </source>
</evidence>
<feature type="transmembrane region" description="Helical" evidence="7">
    <location>
        <begin position="194"/>
        <end position="215"/>
    </location>
</feature>
<keyword evidence="5 7" id="KW-1133">Transmembrane helix</keyword>
<feature type="domain" description="Major facilitator superfamily (MFS) profile" evidence="8">
    <location>
        <begin position="13"/>
        <end position="464"/>
    </location>
</feature>
<evidence type="ECO:0000256" key="3">
    <source>
        <dbReference type="ARBA" id="ARBA00022475"/>
    </source>
</evidence>
<comment type="subcellular location">
    <subcellularLocation>
        <location evidence="1">Cell membrane</location>
        <topology evidence="1">Multi-pass membrane protein</topology>
    </subcellularLocation>
</comment>
<dbReference type="EMBL" id="LT630287">
    <property type="protein sequence ID" value="SFV41096.1"/>
    <property type="molecule type" value="Genomic_DNA"/>
</dbReference>
<accession>A0A1K1KQC1</accession>
<evidence type="ECO:0000256" key="4">
    <source>
        <dbReference type="ARBA" id="ARBA00022692"/>
    </source>
</evidence>
<keyword evidence="6 7" id="KW-0472">Membrane</keyword>
<keyword evidence="4 7" id="KW-0812">Transmembrane</keyword>
<name>A0A1K1KQC1_9LACO</name>
<keyword evidence="2" id="KW-0813">Transport</keyword>
<feature type="transmembrane region" description="Helical" evidence="7">
    <location>
        <begin position="332"/>
        <end position="350"/>
    </location>
</feature>
<dbReference type="Pfam" id="PF07690">
    <property type="entry name" value="MFS_1"/>
    <property type="match status" value="1"/>
</dbReference>
<gene>
    <name evidence="9" type="ORF">LAC1533_1675</name>
</gene>